<dbReference type="InterPro" id="IPR003607">
    <property type="entry name" value="HD/PDEase_dom"/>
</dbReference>
<evidence type="ECO:0000256" key="2">
    <source>
        <dbReference type="ARBA" id="ARBA00001936"/>
    </source>
</evidence>
<dbReference type="Pfam" id="PF13023">
    <property type="entry name" value="HD_3"/>
    <property type="match status" value="1"/>
</dbReference>
<dbReference type="SUPFAM" id="SSF109604">
    <property type="entry name" value="HD-domain/PDEase-like"/>
    <property type="match status" value="1"/>
</dbReference>
<evidence type="ECO:0000256" key="1">
    <source>
        <dbReference type="ARBA" id="ARBA00001638"/>
    </source>
</evidence>
<dbReference type="EMBL" id="BAABRN010000045">
    <property type="protein sequence ID" value="GAA5503327.1"/>
    <property type="molecule type" value="Genomic_DNA"/>
</dbReference>
<dbReference type="Proteomes" id="UP001458946">
    <property type="component" value="Unassembled WGS sequence"/>
</dbReference>
<dbReference type="SMART" id="SM00471">
    <property type="entry name" value="HDc"/>
    <property type="match status" value="1"/>
</dbReference>
<keyword evidence="10" id="KW-1185">Reference proteome</keyword>
<comment type="caution">
    <text evidence="9">The sequence shown here is derived from an EMBL/GenBank/DDBJ whole genome shotgun (WGS) entry which is preliminary data.</text>
</comment>
<sequence length="203" mass="22486">MLPQERLAQQIEFLLVCDQLKSVQRTTLLHDGTRAENSAEHSWHLALMALTLGEYAPAGTDLNKVLRLLLVHDLIEIEAGDLHFDATAAALAQKAADEEAAAHTLFGRLPQAQGEYFYALWQEFEAQATLEARFAKAIDALQPMLLTWGEGGLGCTDRFPELTLERVLRLKEPRLNEFPALWAVAQATLNRACAAGILNKQPT</sequence>
<dbReference type="InterPro" id="IPR039356">
    <property type="entry name" value="YfbR/HDDC2"/>
</dbReference>
<reference evidence="9 10" key="1">
    <citation type="submission" date="2024-02" db="EMBL/GenBank/DDBJ databases">
        <title>Deinococcus xinjiangensis NBRC 107630.</title>
        <authorList>
            <person name="Ichikawa N."/>
            <person name="Katano-Makiyama Y."/>
            <person name="Hidaka K."/>
        </authorList>
    </citation>
    <scope>NUCLEOTIDE SEQUENCE [LARGE SCALE GENOMIC DNA]</scope>
    <source>
        <strain evidence="9 10">NBRC 107630</strain>
    </source>
</reference>
<comment type="subunit">
    <text evidence="4">Homodimer.</text>
</comment>
<gene>
    <name evidence="9" type="ORF">Dxin01_03084</name>
</gene>
<dbReference type="Gene3D" id="1.10.3210.10">
    <property type="entry name" value="Hypothetical protein af1432"/>
    <property type="match status" value="1"/>
</dbReference>
<accession>A0ABP9VDM0</accession>
<comment type="cofactor">
    <cofactor evidence="3">
        <name>Co(2+)</name>
        <dbReference type="ChEBI" id="CHEBI:48828"/>
    </cofactor>
</comment>
<organism evidence="9 10">
    <name type="scientific">Deinococcus xinjiangensis</name>
    <dbReference type="NCBI Taxonomy" id="457454"/>
    <lineage>
        <taxon>Bacteria</taxon>
        <taxon>Thermotogati</taxon>
        <taxon>Deinococcota</taxon>
        <taxon>Deinococci</taxon>
        <taxon>Deinococcales</taxon>
        <taxon>Deinococcaceae</taxon>
        <taxon>Deinococcus</taxon>
    </lineage>
</organism>
<feature type="domain" description="HD/PDEase" evidence="8">
    <location>
        <begin position="34"/>
        <end position="153"/>
    </location>
</feature>
<name>A0ABP9VDM0_9DEIO</name>
<evidence type="ECO:0000313" key="10">
    <source>
        <dbReference type="Proteomes" id="UP001458946"/>
    </source>
</evidence>
<dbReference type="PANTHER" id="PTHR11845">
    <property type="entry name" value="5'-DEOXYNUCLEOTIDASE HDDC2"/>
    <property type="match status" value="1"/>
</dbReference>
<evidence type="ECO:0000256" key="5">
    <source>
        <dbReference type="ARBA" id="ARBA00012964"/>
    </source>
</evidence>
<keyword evidence="6" id="KW-0479">Metal-binding</keyword>
<dbReference type="EC" id="3.1.3.89" evidence="5"/>
<dbReference type="RefSeq" id="WP_353543297.1">
    <property type="nucleotide sequence ID" value="NZ_BAABRN010000045.1"/>
</dbReference>
<dbReference type="InterPro" id="IPR006674">
    <property type="entry name" value="HD_domain"/>
</dbReference>
<evidence type="ECO:0000256" key="3">
    <source>
        <dbReference type="ARBA" id="ARBA00001941"/>
    </source>
</evidence>
<protein>
    <recommendedName>
        <fullName evidence="5">5'-deoxynucleotidase</fullName>
        <ecNumber evidence="5">3.1.3.89</ecNumber>
    </recommendedName>
</protein>
<dbReference type="PANTHER" id="PTHR11845:SF13">
    <property type="entry name" value="5'-DEOXYNUCLEOTIDASE HDDC2"/>
    <property type="match status" value="1"/>
</dbReference>
<evidence type="ECO:0000256" key="6">
    <source>
        <dbReference type="ARBA" id="ARBA00022723"/>
    </source>
</evidence>
<comment type="cofactor">
    <cofactor evidence="2">
        <name>Mn(2+)</name>
        <dbReference type="ChEBI" id="CHEBI:29035"/>
    </cofactor>
</comment>
<evidence type="ECO:0000256" key="4">
    <source>
        <dbReference type="ARBA" id="ARBA00011738"/>
    </source>
</evidence>
<evidence type="ECO:0000259" key="8">
    <source>
        <dbReference type="SMART" id="SM00471"/>
    </source>
</evidence>
<keyword evidence="7" id="KW-0378">Hydrolase</keyword>
<evidence type="ECO:0000256" key="7">
    <source>
        <dbReference type="ARBA" id="ARBA00022801"/>
    </source>
</evidence>
<evidence type="ECO:0000313" key="9">
    <source>
        <dbReference type="EMBL" id="GAA5503327.1"/>
    </source>
</evidence>
<proteinExistence type="predicted"/>
<comment type="catalytic activity">
    <reaction evidence="1">
        <text>a 2'-deoxyribonucleoside 5'-phosphate + H2O = a 2'-deoxyribonucleoside + phosphate</text>
        <dbReference type="Rhea" id="RHEA:36167"/>
        <dbReference type="ChEBI" id="CHEBI:15377"/>
        <dbReference type="ChEBI" id="CHEBI:18274"/>
        <dbReference type="ChEBI" id="CHEBI:43474"/>
        <dbReference type="ChEBI" id="CHEBI:65317"/>
        <dbReference type="EC" id="3.1.3.89"/>
    </reaction>
</comment>